<evidence type="ECO:0000256" key="1">
    <source>
        <dbReference type="SAM" id="Phobius"/>
    </source>
</evidence>
<name>A0A5C0SFA2_CRATE</name>
<evidence type="ECO:0000313" key="3">
    <source>
        <dbReference type="Proteomes" id="UP000324646"/>
    </source>
</evidence>
<dbReference type="InterPro" id="IPR036259">
    <property type="entry name" value="MFS_trans_sf"/>
</dbReference>
<dbReference type="Gene3D" id="1.20.1250.20">
    <property type="entry name" value="MFS general substrate transporter like domains"/>
    <property type="match status" value="1"/>
</dbReference>
<keyword evidence="1" id="KW-0472">Membrane</keyword>
<dbReference type="InterPro" id="IPR014203">
    <property type="entry name" value="Spore_V_AC"/>
</dbReference>
<dbReference type="EMBL" id="CP042243">
    <property type="protein sequence ID" value="QEK12456.1"/>
    <property type="molecule type" value="Genomic_DNA"/>
</dbReference>
<dbReference type="AlphaFoldDB" id="A0A5C0SFA2"/>
<dbReference type="KEGG" id="crs:FQB35_08735"/>
<evidence type="ECO:0000313" key="2">
    <source>
        <dbReference type="EMBL" id="QEK12456.1"/>
    </source>
</evidence>
<dbReference type="PANTHER" id="PTHR38450:SF1">
    <property type="entry name" value="STAGE V SPORULATION PROTEIN AC"/>
    <property type="match status" value="1"/>
</dbReference>
<feature type="transmembrane region" description="Helical" evidence="1">
    <location>
        <begin position="33"/>
        <end position="53"/>
    </location>
</feature>
<gene>
    <name evidence="2" type="primary">spoVAC</name>
    <name evidence="2" type="ORF">FQB35_08735</name>
</gene>
<sequence length="153" mass="16787">MENKKKESLNKKYKYSQYVKQKSPKPKYLKNSVWAFFVGGIICMFGQFIINTLKNMGLNQDEAATANAIILIFIGAFLTGLGIYDKLGKRAGGGSIIPITGFANSIVAPAMEFKREGYIFGIGAKMFILAGPVLVYGFTSSVIVGLIYFFLGK</sequence>
<protein>
    <submittedName>
        <fullName evidence="2">Stage V sporulation protein AC</fullName>
    </submittedName>
</protein>
<dbReference type="NCBIfam" id="TIGR02838">
    <property type="entry name" value="spore_V_AC"/>
    <property type="match status" value="1"/>
</dbReference>
<keyword evidence="3" id="KW-1185">Reference proteome</keyword>
<dbReference type="Pfam" id="PF03862">
    <property type="entry name" value="SpoVAC_SpoVAEB"/>
    <property type="match status" value="1"/>
</dbReference>
<keyword evidence="1" id="KW-1133">Transmembrane helix</keyword>
<feature type="transmembrane region" description="Helical" evidence="1">
    <location>
        <begin position="96"/>
        <end position="114"/>
    </location>
</feature>
<accession>A0A5C0SFA2</accession>
<reference evidence="2 3" key="1">
    <citation type="submission" date="2019-07" db="EMBL/GenBank/DDBJ databases">
        <title>Complete genome of Crassaminicella thermophila SY095.</title>
        <authorList>
            <person name="Li X."/>
        </authorList>
    </citation>
    <scope>NUCLEOTIDE SEQUENCE [LARGE SCALE GENOMIC DNA]</scope>
    <source>
        <strain evidence="2 3">SY095</strain>
    </source>
</reference>
<dbReference type="PANTHER" id="PTHR38450">
    <property type="entry name" value="STAGE V SPORULATION PROTEIN AC-RELATED"/>
    <property type="match status" value="1"/>
</dbReference>
<proteinExistence type="predicted"/>
<keyword evidence="1" id="KW-0812">Transmembrane</keyword>
<dbReference type="OrthoDB" id="9797988at2"/>
<feature type="transmembrane region" description="Helical" evidence="1">
    <location>
        <begin position="65"/>
        <end position="84"/>
    </location>
</feature>
<organism evidence="2 3">
    <name type="scientific">Crassaminicella thermophila</name>
    <dbReference type="NCBI Taxonomy" id="2599308"/>
    <lineage>
        <taxon>Bacteria</taxon>
        <taxon>Bacillati</taxon>
        <taxon>Bacillota</taxon>
        <taxon>Clostridia</taxon>
        <taxon>Eubacteriales</taxon>
        <taxon>Clostridiaceae</taxon>
        <taxon>Crassaminicella</taxon>
    </lineage>
</organism>
<dbReference type="RefSeq" id="WP_148809611.1">
    <property type="nucleotide sequence ID" value="NZ_CP042243.1"/>
</dbReference>
<dbReference type="Proteomes" id="UP000324646">
    <property type="component" value="Chromosome"/>
</dbReference>
<feature type="transmembrane region" description="Helical" evidence="1">
    <location>
        <begin position="126"/>
        <end position="151"/>
    </location>
</feature>
<dbReference type="InterPro" id="IPR005562">
    <property type="entry name" value="SpoVA"/>
</dbReference>